<evidence type="ECO:0000313" key="3">
    <source>
        <dbReference type="Proteomes" id="UP000008142"/>
    </source>
</evidence>
<evidence type="ECO:0000256" key="1">
    <source>
        <dbReference type="SAM" id="MobiDB-lite"/>
    </source>
</evidence>
<protein>
    <submittedName>
        <fullName evidence="2">Predicted protein</fullName>
    </submittedName>
</protein>
<evidence type="ECO:0000313" key="2">
    <source>
        <dbReference type="EMBL" id="EGC49739.1"/>
    </source>
</evidence>
<reference evidence="3" key="1">
    <citation type="submission" date="2008-07" db="EMBL/GenBank/DDBJ databases">
        <title>Annotation of Ajellomyces capsulatus strain H88.</title>
        <authorList>
            <person name="Champion M."/>
            <person name="Cuomo C."/>
            <person name="Ma L.-J."/>
            <person name="Henn M.R."/>
            <person name="Sil A."/>
            <person name="Goldman B."/>
            <person name="Young S.K."/>
            <person name="Kodira C.D."/>
            <person name="Zeng Q."/>
            <person name="Koehrsen M."/>
            <person name="Alvarado L."/>
            <person name="Berlin A."/>
            <person name="Borenstein D."/>
            <person name="Chen Z."/>
            <person name="Engels R."/>
            <person name="Freedman E."/>
            <person name="Gellesch M."/>
            <person name="Goldberg J."/>
            <person name="Griggs A."/>
            <person name="Gujja S."/>
            <person name="Heiman D."/>
            <person name="Hepburn T."/>
            <person name="Howarth C."/>
            <person name="Jen D."/>
            <person name="Larson L."/>
            <person name="Lewis B."/>
            <person name="Mehta T."/>
            <person name="Park D."/>
            <person name="Pearson M."/>
            <person name="Roberts A."/>
            <person name="Saif S."/>
            <person name="Shea T."/>
            <person name="Shenoy N."/>
            <person name="Sisk P."/>
            <person name="Stolte C."/>
            <person name="Sykes S."/>
            <person name="Walk T."/>
            <person name="White J."/>
            <person name="Yandava C."/>
            <person name="Klein B."/>
            <person name="McEwen J.G."/>
            <person name="Puccia R."/>
            <person name="Goldman G.H."/>
            <person name="Felipe M.S."/>
            <person name="Nino-Vega G."/>
            <person name="San-Blas G."/>
            <person name="Taylor J."/>
            <person name="Mendoza L."/>
            <person name="Galagan J."/>
            <person name="Nusbaum C."/>
            <person name="Birren B."/>
        </authorList>
    </citation>
    <scope>NUCLEOTIDE SEQUENCE [LARGE SCALE GENOMIC DNA]</scope>
    <source>
        <strain evidence="3">H88</strain>
    </source>
</reference>
<dbReference type="AlphaFoldDB" id="F0UV12"/>
<gene>
    <name evidence="2" type="ORF">HCEG_08954</name>
</gene>
<sequence>MAVFIRKGMCDYTNGAVLRFSGALLGFMGISQNLISHLLRERQTPFNAKSLLSLAAMSSAKTGKKSRSAIADVVSREYTIHLHKREEQKNDMSERKCTSSGMF</sequence>
<dbReference type="EMBL" id="DS990644">
    <property type="protein sequence ID" value="EGC49739.1"/>
    <property type="molecule type" value="Genomic_DNA"/>
</dbReference>
<dbReference type="Proteomes" id="UP000008142">
    <property type="component" value="Unassembled WGS sequence"/>
</dbReference>
<proteinExistence type="predicted"/>
<accession>F0UV12</accession>
<feature type="region of interest" description="Disordered" evidence="1">
    <location>
        <begin position="84"/>
        <end position="103"/>
    </location>
</feature>
<dbReference type="HOGENOM" id="CLU_2262942_0_0_1"/>
<feature type="compositionally biased region" description="Basic and acidic residues" evidence="1">
    <location>
        <begin position="84"/>
        <end position="97"/>
    </location>
</feature>
<organism evidence="3">
    <name type="scientific">Ajellomyces capsulatus (strain H88)</name>
    <name type="common">Darling's disease fungus</name>
    <name type="synonym">Histoplasma capsulatum</name>
    <dbReference type="NCBI Taxonomy" id="544711"/>
    <lineage>
        <taxon>Eukaryota</taxon>
        <taxon>Fungi</taxon>
        <taxon>Dikarya</taxon>
        <taxon>Ascomycota</taxon>
        <taxon>Pezizomycotina</taxon>
        <taxon>Eurotiomycetes</taxon>
        <taxon>Eurotiomycetidae</taxon>
        <taxon>Onygenales</taxon>
        <taxon>Ajellomycetaceae</taxon>
        <taxon>Histoplasma</taxon>
    </lineage>
</organism>
<name>F0UV12_AJEC8</name>
<dbReference type="OrthoDB" id="9739313at2759"/>